<dbReference type="SUPFAM" id="SSF57492">
    <property type="entry name" value="Trefoil"/>
    <property type="match status" value="2"/>
</dbReference>
<evidence type="ECO:0000313" key="7">
    <source>
        <dbReference type="Proteomes" id="UP000472274"/>
    </source>
</evidence>
<keyword evidence="7" id="KW-1185">Reference proteome</keyword>
<evidence type="ECO:0000256" key="3">
    <source>
        <dbReference type="ARBA" id="ARBA00023157"/>
    </source>
</evidence>
<feature type="disulfide bond" evidence="4">
    <location>
        <begin position="41"/>
        <end position="67"/>
    </location>
</feature>
<dbReference type="AlphaFoldDB" id="A0A674K6F5"/>
<accession>A0A674K6F5</accession>
<reference evidence="6" key="1">
    <citation type="submission" date="2025-08" db="UniProtKB">
        <authorList>
            <consortium name="Ensembl"/>
        </authorList>
    </citation>
    <scope>IDENTIFICATION</scope>
</reference>
<evidence type="ECO:0000313" key="6">
    <source>
        <dbReference type="Ensembl" id="ENSTMTP00000029571.1"/>
    </source>
</evidence>
<dbReference type="FunFam" id="4.10.110.10:FF:000006">
    <property type="entry name" value="Trefoil factor 1"/>
    <property type="match status" value="2"/>
</dbReference>
<evidence type="ECO:0000256" key="4">
    <source>
        <dbReference type="PROSITE-ProRule" id="PRU00779"/>
    </source>
</evidence>
<dbReference type="InterPro" id="IPR044913">
    <property type="entry name" value="P_trefoil_dom_sf"/>
</dbReference>
<feature type="domain" description="P-type" evidence="5">
    <location>
        <begin position="82"/>
        <end position="128"/>
    </location>
</feature>
<dbReference type="PROSITE" id="PS51448">
    <property type="entry name" value="P_TREFOIL_2"/>
    <property type="match status" value="2"/>
</dbReference>
<dbReference type="GO" id="GO:0030277">
    <property type="term" value="P:maintenance of gastrointestinal epithelium"/>
    <property type="evidence" value="ECO:0007669"/>
    <property type="project" value="TreeGrafter"/>
</dbReference>
<proteinExistence type="predicted"/>
<protein>
    <submittedName>
        <fullName evidence="6">Trefoil factor 2</fullName>
    </submittedName>
</protein>
<sequence length="136" mass="14990">QHSKALCRIPLYNIIVCQVLLVRTEILFLNFPILKWVGCECGMNVKERMNCGFAGISVKECVTKGCCFDDKYPGVPWFAKPSKIVLSPMDPKTRANCGPPGITAEQCENAGCCFSSEVPGVPWCFAPLPKKCNVPF</sequence>
<comment type="subcellular location">
    <subcellularLocation>
        <location evidence="1">Secreted</location>
    </subcellularLocation>
</comment>
<keyword evidence="2" id="KW-0964">Secreted</keyword>
<comment type="caution">
    <text evidence="4">Lacks conserved residue(s) required for the propagation of feature annotation.</text>
</comment>
<evidence type="ECO:0000256" key="1">
    <source>
        <dbReference type="ARBA" id="ARBA00004613"/>
    </source>
</evidence>
<dbReference type="PROSITE" id="PS00025">
    <property type="entry name" value="P_TREFOIL_1"/>
    <property type="match status" value="1"/>
</dbReference>
<evidence type="ECO:0000259" key="5">
    <source>
        <dbReference type="PROSITE" id="PS51448"/>
    </source>
</evidence>
<feature type="disulfide bond" evidence="4">
    <location>
        <begin position="97"/>
        <end position="112"/>
    </location>
</feature>
<dbReference type="Gene3D" id="4.10.110.10">
    <property type="entry name" value="Spasmolytic Protein, domain 1"/>
    <property type="match status" value="2"/>
</dbReference>
<dbReference type="GO" id="GO:0005615">
    <property type="term" value="C:extracellular space"/>
    <property type="evidence" value="ECO:0007669"/>
    <property type="project" value="TreeGrafter"/>
</dbReference>
<feature type="domain" description="P-type" evidence="5">
    <location>
        <begin position="39"/>
        <end position="82"/>
    </location>
</feature>
<organism evidence="6 7">
    <name type="scientific">Terrapene triunguis</name>
    <name type="common">Three-toed box turtle</name>
    <dbReference type="NCBI Taxonomy" id="2587831"/>
    <lineage>
        <taxon>Eukaryota</taxon>
        <taxon>Metazoa</taxon>
        <taxon>Chordata</taxon>
        <taxon>Craniata</taxon>
        <taxon>Vertebrata</taxon>
        <taxon>Euteleostomi</taxon>
        <taxon>Archelosauria</taxon>
        <taxon>Testudinata</taxon>
        <taxon>Testudines</taxon>
        <taxon>Cryptodira</taxon>
        <taxon>Durocryptodira</taxon>
        <taxon>Testudinoidea</taxon>
        <taxon>Emydidae</taxon>
        <taxon>Terrapene</taxon>
    </lineage>
</organism>
<dbReference type="SMART" id="SM00018">
    <property type="entry name" value="PD"/>
    <property type="match status" value="2"/>
</dbReference>
<dbReference type="CDD" id="cd00111">
    <property type="entry name" value="Trefoil"/>
    <property type="match status" value="2"/>
</dbReference>
<dbReference type="Ensembl" id="ENSTMTT00000030654.1">
    <property type="protein sequence ID" value="ENSTMTP00000029571.1"/>
    <property type="gene ID" value="ENSTMTG00000021397.1"/>
</dbReference>
<dbReference type="InterPro" id="IPR017957">
    <property type="entry name" value="P_trefoil_CS"/>
</dbReference>
<feature type="disulfide bond" evidence="4">
    <location>
        <begin position="107"/>
        <end position="124"/>
    </location>
</feature>
<dbReference type="PRINTS" id="PR00680">
    <property type="entry name" value="PTREFOIL"/>
</dbReference>
<keyword evidence="3 4" id="KW-1015">Disulfide bond</keyword>
<name>A0A674K6F5_9SAUR</name>
<evidence type="ECO:0000256" key="2">
    <source>
        <dbReference type="ARBA" id="ARBA00022525"/>
    </source>
</evidence>
<dbReference type="InterPro" id="IPR017994">
    <property type="entry name" value="P_trefoil_chordata"/>
</dbReference>
<dbReference type="GeneTree" id="ENSGT00940000161334"/>
<dbReference type="PANTHER" id="PTHR13826:SF14">
    <property type="entry name" value="TREFOIL FACTOR 2"/>
    <property type="match status" value="1"/>
</dbReference>
<feature type="disulfide bond" evidence="4">
    <location>
        <begin position="51"/>
        <end position="66"/>
    </location>
</feature>
<dbReference type="PANTHER" id="PTHR13826">
    <property type="entry name" value="INTESTINAL TREFOIL FACTOR-RELATED"/>
    <property type="match status" value="1"/>
</dbReference>
<dbReference type="Proteomes" id="UP000472274">
    <property type="component" value="Unplaced"/>
</dbReference>
<dbReference type="InterPro" id="IPR000519">
    <property type="entry name" value="P_trefoil_dom"/>
</dbReference>
<reference evidence="6" key="2">
    <citation type="submission" date="2025-09" db="UniProtKB">
        <authorList>
            <consortium name="Ensembl"/>
        </authorList>
    </citation>
    <scope>IDENTIFICATION</scope>
</reference>
<dbReference type="Pfam" id="PF00088">
    <property type="entry name" value="Trefoil"/>
    <property type="match status" value="2"/>
</dbReference>